<organism evidence="2">
    <name type="scientific">viral metagenome</name>
    <dbReference type="NCBI Taxonomy" id="1070528"/>
    <lineage>
        <taxon>unclassified sequences</taxon>
        <taxon>metagenomes</taxon>
        <taxon>organismal metagenomes</taxon>
    </lineage>
</organism>
<evidence type="ECO:0000256" key="1">
    <source>
        <dbReference type="SAM" id="Phobius"/>
    </source>
</evidence>
<feature type="transmembrane region" description="Helical" evidence="1">
    <location>
        <begin position="6"/>
        <end position="23"/>
    </location>
</feature>
<reference evidence="2" key="1">
    <citation type="submission" date="2020-03" db="EMBL/GenBank/DDBJ databases">
        <title>The deep terrestrial virosphere.</title>
        <authorList>
            <person name="Holmfeldt K."/>
            <person name="Nilsson E."/>
            <person name="Simone D."/>
            <person name="Lopez-Fernandez M."/>
            <person name="Wu X."/>
            <person name="de Brujin I."/>
            <person name="Lundin D."/>
            <person name="Andersson A."/>
            <person name="Bertilsson S."/>
            <person name="Dopson M."/>
        </authorList>
    </citation>
    <scope>NUCLEOTIDE SEQUENCE</scope>
    <source>
        <strain evidence="2">MM415B04183</strain>
    </source>
</reference>
<gene>
    <name evidence="2" type="ORF">MM415B04183_0004</name>
</gene>
<accession>A0A6M3LKJ3</accession>
<keyword evidence="1" id="KW-1133">Transmembrane helix</keyword>
<dbReference type="EMBL" id="MT143160">
    <property type="protein sequence ID" value="QJA93571.1"/>
    <property type="molecule type" value="Genomic_DNA"/>
</dbReference>
<keyword evidence="1" id="KW-0472">Membrane</keyword>
<keyword evidence="1" id="KW-0812">Transmembrane</keyword>
<sequence length="121" mass="14372">MIVIILGFWLLTIYCGCLGLIAYKTRYIPEKEYVPMNEYESSILDIVNTSTSVADMVEMIEDEINIMEDELQKRFEPFNRGFATQFKGIRKVQHFQGWKNTELNNRWNVFNKFYNELIGVR</sequence>
<evidence type="ECO:0000313" key="2">
    <source>
        <dbReference type="EMBL" id="QJA93571.1"/>
    </source>
</evidence>
<dbReference type="AlphaFoldDB" id="A0A6M3LKJ3"/>
<protein>
    <submittedName>
        <fullName evidence="2">Uncharacterized protein</fullName>
    </submittedName>
</protein>
<proteinExistence type="predicted"/>
<name>A0A6M3LKJ3_9ZZZZ</name>